<protein>
    <submittedName>
        <fullName evidence="1">Putative CopG/Arc/MetJ family transcriptional regulators</fullName>
    </submittedName>
</protein>
<evidence type="ECO:0000313" key="2">
    <source>
        <dbReference type="Proteomes" id="UP000300142"/>
    </source>
</evidence>
<dbReference type="InterPro" id="IPR038296">
    <property type="entry name" value="ParD_sf"/>
</dbReference>
<reference evidence="2" key="1">
    <citation type="submission" date="2019-02" db="EMBL/GenBank/DDBJ databases">
        <title>Draft genome sequence of Sphaerospermopsis reniformis NIES-1949.</title>
        <authorList>
            <person name="Yamaguchi H."/>
            <person name="Suzuki S."/>
            <person name="Kawachi M."/>
        </authorList>
    </citation>
    <scope>NUCLEOTIDE SEQUENCE [LARGE SCALE GENOMIC DNA]</scope>
    <source>
        <strain evidence="2">NIES-1949</strain>
    </source>
</reference>
<evidence type="ECO:0000313" key="1">
    <source>
        <dbReference type="EMBL" id="GCL38801.1"/>
    </source>
</evidence>
<keyword evidence="2" id="KW-1185">Reference proteome</keyword>
<comment type="caution">
    <text evidence="1">The sequence shown here is derived from an EMBL/GenBank/DDBJ whole genome shotgun (WGS) entry which is preliminary data.</text>
</comment>
<dbReference type="RefSeq" id="WP_137668589.1">
    <property type="nucleotide sequence ID" value="NZ_BJCE01000176.1"/>
</dbReference>
<gene>
    <name evidence="1" type="ORF">SR1949_39200</name>
</gene>
<dbReference type="EMBL" id="BJCE01000176">
    <property type="protein sequence ID" value="GCL38801.1"/>
    <property type="molecule type" value="Genomic_DNA"/>
</dbReference>
<accession>A0A480A6K4</accession>
<proteinExistence type="predicted"/>
<name>A0A480A6K4_9CYAN</name>
<dbReference type="Gene3D" id="6.10.10.120">
    <property type="entry name" value="Antitoxin ParD1-like"/>
    <property type="match status" value="1"/>
</dbReference>
<organism evidence="1 2">
    <name type="scientific">Sphaerospermopsis reniformis</name>
    <dbReference type="NCBI Taxonomy" id="531300"/>
    <lineage>
        <taxon>Bacteria</taxon>
        <taxon>Bacillati</taxon>
        <taxon>Cyanobacteriota</taxon>
        <taxon>Cyanophyceae</taxon>
        <taxon>Nostocales</taxon>
        <taxon>Aphanizomenonaceae</taxon>
        <taxon>Sphaerospermopsis</taxon>
    </lineage>
</organism>
<dbReference type="Proteomes" id="UP000300142">
    <property type="component" value="Unassembled WGS sequence"/>
</dbReference>
<sequence length="121" mass="13972">MIQIILDSEQEKLLQEQLKTGKYKTPNEVITDALKVLAEKQNLNQESQKITILSGEPAQKLLEEKIKMMQELKRNYQPDPHRQKLAEEFSQLCQETQELQAFHPLTDAEIDEEIAASLNPN</sequence>
<dbReference type="AlphaFoldDB" id="A0A480A6K4"/>